<keyword evidence="1" id="KW-1133">Transmembrane helix</keyword>
<dbReference type="EMBL" id="JBCIVJ010000009">
    <property type="protein sequence ID" value="MEN0579858.1"/>
    <property type="molecule type" value="Genomic_DNA"/>
</dbReference>
<evidence type="ECO:0000256" key="1">
    <source>
        <dbReference type="SAM" id="Phobius"/>
    </source>
</evidence>
<feature type="transmembrane region" description="Helical" evidence="1">
    <location>
        <begin position="103"/>
        <end position="123"/>
    </location>
</feature>
<keyword evidence="1" id="KW-0812">Transmembrane</keyword>
<dbReference type="Proteomes" id="UP001411173">
    <property type="component" value="Unassembled WGS sequence"/>
</dbReference>
<comment type="caution">
    <text evidence="2">The sequence shown here is derived from an EMBL/GenBank/DDBJ whole genome shotgun (WGS) entry which is preliminary data.</text>
</comment>
<feature type="transmembrane region" description="Helical" evidence="1">
    <location>
        <begin position="76"/>
        <end position="97"/>
    </location>
</feature>
<sequence length="149" mass="16820">MLFLPLLNILLMVCDYFTSQVMTLKLGMNTLGRIPVYQTSWLFIAAGINLILLLLVIYAASLFLRKKSELPPAYSLLRTNSIAVMLIDRAITSYLFSPLALNFAIIMPVVRYLIYACIWIPYFHCSVRVKKTFVGSHHISLTSGDIQGT</sequence>
<protein>
    <submittedName>
        <fullName evidence="2">DUF2569 family protein</fullName>
    </submittedName>
</protein>
<dbReference type="RefSeq" id="WP_343194004.1">
    <property type="nucleotide sequence ID" value="NZ_JBCIVJ010000009.1"/>
</dbReference>
<keyword evidence="1" id="KW-0472">Membrane</keyword>
<reference evidence="2 3" key="1">
    <citation type="submission" date="2024-02" db="EMBL/GenBank/DDBJ databases">
        <title>Whole genome of MDR Enterobacteriaceae from southern Thailand.</title>
        <authorList>
            <person name="Surachat K."/>
        </authorList>
    </citation>
    <scope>NUCLEOTIDE SEQUENCE [LARGE SCALE GENOMIC DNA]</scope>
    <source>
        <strain evidence="2 3">PSU_29</strain>
    </source>
</reference>
<proteinExistence type="predicted"/>
<name>A0ABU9V5C1_9ENTR</name>
<feature type="transmembrane region" description="Helical" evidence="1">
    <location>
        <begin position="39"/>
        <end position="64"/>
    </location>
</feature>
<keyword evidence="3" id="KW-1185">Reference proteome</keyword>
<gene>
    <name evidence="2" type="ORF">AAIG39_12680</name>
</gene>
<accession>A0ABU9V5C1</accession>
<evidence type="ECO:0000313" key="2">
    <source>
        <dbReference type="EMBL" id="MEN0579858.1"/>
    </source>
</evidence>
<dbReference type="Pfam" id="PF10754">
    <property type="entry name" value="DUF2569"/>
    <property type="match status" value="1"/>
</dbReference>
<organism evidence="2 3">
    <name type="scientific">Phytobacter palmae</name>
    <dbReference type="NCBI Taxonomy" id="1855371"/>
    <lineage>
        <taxon>Bacteria</taxon>
        <taxon>Pseudomonadati</taxon>
        <taxon>Pseudomonadota</taxon>
        <taxon>Gammaproteobacteria</taxon>
        <taxon>Enterobacterales</taxon>
        <taxon>Enterobacteriaceae</taxon>
        <taxon>Phytobacter</taxon>
    </lineage>
</organism>
<evidence type="ECO:0000313" key="3">
    <source>
        <dbReference type="Proteomes" id="UP001411173"/>
    </source>
</evidence>
<dbReference type="InterPro" id="IPR019690">
    <property type="entry name" value="DUF2569"/>
</dbReference>